<keyword evidence="4" id="KW-0436">Ligase</keyword>
<gene>
    <name evidence="13" type="ORF">JKP88DRAFT_271395</name>
</gene>
<evidence type="ECO:0000259" key="12">
    <source>
        <dbReference type="Pfam" id="PF11965"/>
    </source>
</evidence>
<evidence type="ECO:0000256" key="4">
    <source>
        <dbReference type="ARBA" id="ARBA00022598"/>
    </source>
</evidence>
<feature type="chain" id="PRO_5032721747" description="magnesium chelatase" evidence="10">
    <location>
        <begin position="20"/>
        <end position="1421"/>
    </location>
</feature>
<dbReference type="PANTHER" id="PTHR44119">
    <property type="entry name" value="MAGNESIUM-CHELATASE SUBUNIT CHLH, CHLOROPLASTIC"/>
    <property type="match status" value="1"/>
</dbReference>
<comment type="catalytic activity">
    <reaction evidence="9">
        <text>protoporphyrin IX + Mg(2+) + ATP + H2O = Mg-protoporphyrin IX + ADP + phosphate + 3 H(+)</text>
        <dbReference type="Rhea" id="RHEA:13961"/>
        <dbReference type="ChEBI" id="CHEBI:15377"/>
        <dbReference type="ChEBI" id="CHEBI:15378"/>
        <dbReference type="ChEBI" id="CHEBI:18420"/>
        <dbReference type="ChEBI" id="CHEBI:30616"/>
        <dbReference type="ChEBI" id="CHEBI:43474"/>
        <dbReference type="ChEBI" id="CHEBI:57306"/>
        <dbReference type="ChEBI" id="CHEBI:60492"/>
        <dbReference type="ChEBI" id="CHEBI:456216"/>
        <dbReference type="EC" id="6.6.1.1"/>
    </reaction>
</comment>
<dbReference type="EC" id="6.6.1.1" evidence="2"/>
<evidence type="ECO:0000256" key="7">
    <source>
        <dbReference type="ARBA" id="ARBA00023171"/>
    </source>
</evidence>
<evidence type="ECO:0000256" key="8">
    <source>
        <dbReference type="ARBA" id="ARBA00023444"/>
    </source>
</evidence>
<evidence type="ECO:0000313" key="13">
    <source>
        <dbReference type="EMBL" id="KAG5190772.1"/>
    </source>
</evidence>
<evidence type="ECO:0000313" key="14">
    <source>
        <dbReference type="Proteomes" id="UP000664859"/>
    </source>
</evidence>
<evidence type="ECO:0000256" key="5">
    <source>
        <dbReference type="ARBA" id="ARBA00022741"/>
    </source>
</evidence>
<accession>A0A835ZAH4</accession>
<dbReference type="InterPro" id="IPR022571">
    <property type="entry name" value="Mg_chelatase_H_N"/>
</dbReference>
<dbReference type="Pfam" id="PF11965">
    <property type="entry name" value="DUF3479"/>
    <property type="match status" value="1"/>
</dbReference>
<feature type="signal peptide" evidence="10">
    <location>
        <begin position="1"/>
        <end position="19"/>
    </location>
</feature>
<dbReference type="InterPro" id="IPR003672">
    <property type="entry name" value="CobN/Mg_chltase"/>
</dbReference>
<evidence type="ECO:0000256" key="3">
    <source>
        <dbReference type="ARBA" id="ARBA00022531"/>
    </source>
</evidence>
<evidence type="ECO:0000256" key="1">
    <source>
        <dbReference type="ARBA" id="ARBA00010851"/>
    </source>
</evidence>
<proteinExistence type="inferred from homology"/>
<keyword evidence="10" id="KW-0732">Signal</keyword>
<comment type="similarity">
    <text evidence="1">Belongs to the Mg-chelatase subunit H family.</text>
</comment>
<keyword evidence="14" id="KW-1185">Reference proteome</keyword>
<evidence type="ECO:0000259" key="11">
    <source>
        <dbReference type="Pfam" id="PF02514"/>
    </source>
</evidence>
<dbReference type="CDD" id="cd10150">
    <property type="entry name" value="CobN_like"/>
    <property type="match status" value="1"/>
</dbReference>
<comment type="caution">
    <text evidence="13">The sequence shown here is derived from an EMBL/GenBank/DDBJ whole genome shotgun (WGS) entry which is preliminary data.</text>
</comment>
<comment type="pathway">
    <text evidence="8">Porphyrin-containing compound metabolism.</text>
</comment>
<evidence type="ECO:0000256" key="6">
    <source>
        <dbReference type="ARBA" id="ARBA00022840"/>
    </source>
</evidence>
<keyword evidence="3" id="KW-0602">Photosynthesis</keyword>
<dbReference type="GO" id="GO:0015995">
    <property type="term" value="P:chlorophyll biosynthetic process"/>
    <property type="evidence" value="ECO:0007669"/>
    <property type="project" value="UniProtKB-KW"/>
</dbReference>
<dbReference type="Pfam" id="PF02514">
    <property type="entry name" value="CobN-Mg_chel"/>
    <property type="match status" value="2"/>
</dbReference>
<keyword evidence="7" id="KW-0149">Chlorophyll biosynthesis</keyword>
<feature type="domain" description="CobN/magnesium chelatase" evidence="11">
    <location>
        <begin position="261"/>
        <end position="940"/>
    </location>
</feature>
<feature type="domain" description="Magnesium chelatase subunit H N-terminal" evidence="12">
    <location>
        <begin position="100"/>
        <end position="258"/>
    </location>
</feature>
<dbReference type="GO" id="GO:0005524">
    <property type="term" value="F:ATP binding"/>
    <property type="evidence" value="ECO:0007669"/>
    <property type="project" value="UniProtKB-KW"/>
</dbReference>
<protein>
    <recommendedName>
        <fullName evidence="2">magnesium chelatase</fullName>
        <ecNumber evidence="2">6.6.1.1</ecNumber>
    </recommendedName>
</protein>
<dbReference type="OrthoDB" id="10252009at2759"/>
<dbReference type="GO" id="GO:0015979">
    <property type="term" value="P:photosynthesis"/>
    <property type="evidence" value="ECO:0007669"/>
    <property type="project" value="UniProtKB-KW"/>
</dbReference>
<evidence type="ECO:0000256" key="10">
    <source>
        <dbReference type="SAM" id="SignalP"/>
    </source>
</evidence>
<feature type="domain" description="CobN/magnesium chelatase" evidence="11">
    <location>
        <begin position="968"/>
        <end position="1390"/>
    </location>
</feature>
<sequence>MRRLAFTFCLCASVAPAASFTTAPVSTSKACFHKNVVCHARARSMDDGRRLLHMNRQQEPRKSSVQPLQALARDLVGGAAKRNAEQQRGSDGKQQEPLARIVLVAGFESFNLQLYNQVAERLREVCPELELTVLTDRDISEDRARVETVLARADAFFGSLIFDYDQVRFLAERIQRIPVRLIFESALELMSSTKIGEFTMAGGGGGGGPPAPVKALLSKFGSGKEEDRLAGYLNFLKVGPSLLKYVPGKKVADLRSWLEIYAYWNQGGLGNVLSMFLVLGDRYLLPKDTAPDPSTLVETPPQGVIHPDTSTIFETPRQYMDWYKGRQARATSSSTSNGSSSSLMLDGAPVAPVGAPVVAVLLYRKHVITGQGYIATLIKSFEEQGLLPVPIFINGVEAHTIVRDLLSSPFEQQQRARGIKGCETLRSADCVEVDAIVNTIGFPLVGGPAGSMEAGRRVDVATSILMTKNVPYMVAAPLLIQDLKSWRKVGVQGLQQVVLFSLPELDGAVDAVVLGGLVGDRIALVPERVRKLAGRVHGWTGLRRTPPSERKIAVLLYGFPPNVGAVGTAALLNVPQSLEALLRSMAEQGYDLGPFGDKIDGEALVAALKVMNQDAVVARGVSRLQAAVDHACSLGEECSYRVANKEGLAGARVVGQGIPPMDLDLYLSKRMTAKVERGWGGDLGSYKGVTTSANGEMVVAGLQLGNVFLGVQPLLGVEGDPMRLMFERDLTPHPQYAAFYKWLQGAGRGERGGFGAQAIVHFGMHGTVEWLPGSPLGNTFETWPDQLLGGMPNVYVYAANNPSESILAKRRGYGTIVSHNVPPYSRAGLYKELLSLKELIFEYRESPASNAPLRPTIAAQIARAGLFDDRPYPNAANGELSPEAAEAIATDDAVSEFDAYVADLGDYLLVLEQRLFSEGLHVLGAPPSPPQTLQYLSAFYEGGDVPAEALECAAHHSNRACCLKPLHLYCHCAEIKRLLELNTEELSGVLRALNGEYVPPGVGGDILRDGPGVLPTGRNMHALDPYRMPSPAAWARGQIAAAKIVEQHLEKTGSYPETIAVTMWGLDSIKTRGESVAIALALIGARPVKEATGRIVKYELVPLDELKRPRIDVLASLSGIFRDSFANVVDLLDDLFEAAATADEPTNLNYIRKHALDLTEQGIERSSSRLFSNPPGDFGSMVNERVGTGDWDNGDSLAETWQGRNSFSFGRGGERGTARPELLEGLLKTTDRIVQEIDSVEYGLTDIQEYFANTGALKRAAEVAKGPENRKKVGVSIIEAFSKKVEPQELEATLRLEYRSKMLNPKWAEAMAAQGSGGAYEISQRMTALIGWSGTADFQDQWVYDGVAERYALDPEMAQKLRKNNPEAFQNILKRMLEAAGRGFWSPDDRVLEAIREQYADIEDQIELGSGKFLEKIPERR</sequence>
<dbReference type="Proteomes" id="UP000664859">
    <property type="component" value="Unassembled WGS sequence"/>
</dbReference>
<name>A0A835ZAH4_9STRA</name>
<dbReference type="PANTHER" id="PTHR44119:SF1">
    <property type="entry name" value="MAGNESIUM-CHELATASE SUBUNIT CHLH, CHLOROPLASTIC"/>
    <property type="match status" value="1"/>
</dbReference>
<evidence type="ECO:0000256" key="9">
    <source>
        <dbReference type="ARBA" id="ARBA00048693"/>
    </source>
</evidence>
<keyword evidence="6" id="KW-0067">ATP-binding</keyword>
<organism evidence="13 14">
    <name type="scientific">Tribonema minus</name>
    <dbReference type="NCBI Taxonomy" id="303371"/>
    <lineage>
        <taxon>Eukaryota</taxon>
        <taxon>Sar</taxon>
        <taxon>Stramenopiles</taxon>
        <taxon>Ochrophyta</taxon>
        <taxon>PX clade</taxon>
        <taxon>Xanthophyceae</taxon>
        <taxon>Tribonematales</taxon>
        <taxon>Tribonemataceae</taxon>
        <taxon>Tribonema</taxon>
    </lineage>
</organism>
<evidence type="ECO:0000256" key="2">
    <source>
        <dbReference type="ARBA" id="ARBA00012825"/>
    </source>
</evidence>
<keyword evidence="5" id="KW-0547">Nucleotide-binding</keyword>
<dbReference type="GO" id="GO:0016851">
    <property type="term" value="F:magnesium chelatase activity"/>
    <property type="evidence" value="ECO:0007669"/>
    <property type="project" value="UniProtKB-EC"/>
</dbReference>
<dbReference type="EMBL" id="JAFCMP010000028">
    <property type="protein sequence ID" value="KAG5190772.1"/>
    <property type="molecule type" value="Genomic_DNA"/>
</dbReference>
<reference evidence="13" key="1">
    <citation type="submission" date="2021-02" db="EMBL/GenBank/DDBJ databases">
        <title>First Annotated Genome of the Yellow-green Alga Tribonema minus.</title>
        <authorList>
            <person name="Mahan K.M."/>
        </authorList>
    </citation>
    <scope>NUCLEOTIDE SEQUENCE</scope>
    <source>
        <strain evidence="13">UTEX B ZZ1240</strain>
    </source>
</reference>